<evidence type="ECO:0000256" key="1">
    <source>
        <dbReference type="SAM" id="Phobius"/>
    </source>
</evidence>
<sequence length="137" mass="15568">MIKKEQPLFNVLAHFLNSLWPVCVWGIGMTVLGVLSVARLSHLFSVVMIVWGLLNIYLSIRILFDARLFLGLSIDNGIDFVQLDEGLYQLGLLKKQGEGQATRSTTERLKGTRRLIRYFLLSHFGQTLLLIYITTLS</sequence>
<feature type="transmembrane region" description="Helical" evidence="1">
    <location>
        <begin position="43"/>
        <end position="64"/>
    </location>
</feature>
<name>A0A4R6YBV1_9BURK</name>
<comment type="caution">
    <text evidence="2">The sequence shown here is derived from an EMBL/GenBank/DDBJ whole genome shotgun (WGS) entry which is preliminary data.</text>
</comment>
<keyword evidence="1" id="KW-0812">Transmembrane</keyword>
<proteinExistence type="predicted"/>
<dbReference type="EMBL" id="SNZE01000001">
    <property type="protein sequence ID" value="TDR33081.1"/>
    <property type="molecule type" value="Genomic_DNA"/>
</dbReference>
<dbReference type="RefSeq" id="WP_133618770.1">
    <property type="nucleotide sequence ID" value="NZ_SNZE01000001.1"/>
</dbReference>
<keyword evidence="3" id="KW-1185">Reference proteome</keyword>
<feature type="transmembrane region" description="Helical" evidence="1">
    <location>
        <begin position="115"/>
        <end position="134"/>
    </location>
</feature>
<gene>
    <name evidence="2" type="ORF">DFR44_101131</name>
</gene>
<protein>
    <submittedName>
        <fullName evidence="2">Uncharacterized protein</fullName>
    </submittedName>
</protein>
<dbReference type="AlphaFoldDB" id="A0A4R6YBV1"/>
<evidence type="ECO:0000313" key="3">
    <source>
        <dbReference type="Proteomes" id="UP000294480"/>
    </source>
</evidence>
<reference evidence="2 3" key="1">
    <citation type="submission" date="2019-03" db="EMBL/GenBank/DDBJ databases">
        <title>Genomic Encyclopedia of Type Strains, Phase IV (KMG-IV): sequencing the most valuable type-strain genomes for metagenomic binning, comparative biology and taxonomic classification.</title>
        <authorList>
            <person name="Goeker M."/>
        </authorList>
    </citation>
    <scope>NUCLEOTIDE SEQUENCE [LARGE SCALE GENOMIC DNA]</scope>
    <source>
        <strain evidence="2 3">DSM 102852</strain>
    </source>
</reference>
<dbReference type="Proteomes" id="UP000294480">
    <property type="component" value="Unassembled WGS sequence"/>
</dbReference>
<keyword evidence="1" id="KW-0472">Membrane</keyword>
<evidence type="ECO:0000313" key="2">
    <source>
        <dbReference type="EMBL" id="TDR33081.1"/>
    </source>
</evidence>
<accession>A0A4R6YBV1</accession>
<organism evidence="2 3">
    <name type="scientific">Hydromonas duriensis</name>
    <dbReference type="NCBI Taxonomy" id="1527608"/>
    <lineage>
        <taxon>Bacteria</taxon>
        <taxon>Pseudomonadati</taxon>
        <taxon>Pseudomonadota</taxon>
        <taxon>Betaproteobacteria</taxon>
        <taxon>Burkholderiales</taxon>
        <taxon>Burkholderiaceae</taxon>
        <taxon>Hydromonas</taxon>
    </lineage>
</organism>
<keyword evidence="1" id="KW-1133">Transmembrane helix</keyword>
<feature type="transmembrane region" description="Helical" evidence="1">
    <location>
        <begin position="12"/>
        <end position="37"/>
    </location>
</feature>